<protein>
    <recommendedName>
        <fullName evidence="6">SbsA Ig-like domain-containing protein</fullName>
    </recommendedName>
</protein>
<feature type="domain" description="SbsA Ig-like" evidence="6">
    <location>
        <begin position="31"/>
        <end position="144"/>
    </location>
</feature>
<evidence type="ECO:0000256" key="2">
    <source>
        <dbReference type="SAM" id="Coils"/>
    </source>
</evidence>
<dbReference type="AlphaFoldDB" id="A0A6A8M7C4"/>
<organism evidence="7">
    <name type="scientific">Baileyella intestinalis</name>
    <dbReference type="NCBI Taxonomy" id="2606709"/>
    <lineage>
        <taxon>Bacteria</taxon>
        <taxon>Bacillati</taxon>
        <taxon>Bacillota</taxon>
        <taxon>Clostridia</taxon>
        <taxon>Peptostreptococcales</taxon>
        <taxon>Anaerovoracaceae</taxon>
        <taxon>Baileyella</taxon>
    </lineage>
</organism>
<feature type="chain" id="PRO_5025553786" description="SbsA Ig-like domain-containing protein" evidence="5">
    <location>
        <begin position="26"/>
        <end position="281"/>
    </location>
</feature>
<proteinExistence type="predicted"/>
<evidence type="ECO:0000259" key="6">
    <source>
        <dbReference type="Pfam" id="PF13205"/>
    </source>
</evidence>
<feature type="region of interest" description="Disordered" evidence="3">
    <location>
        <begin position="261"/>
        <end position="281"/>
    </location>
</feature>
<dbReference type="EMBL" id="VUNB01000003">
    <property type="protein sequence ID" value="MST68713.1"/>
    <property type="molecule type" value="Genomic_DNA"/>
</dbReference>
<name>A0A6A8M7C4_9FIRM</name>
<evidence type="ECO:0000256" key="1">
    <source>
        <dbReference type="ARBA" id="ARBA00022729"/>
    </source>
</evidence>
<keyword evidence="1 5" id="KW-0732">Signal</keyword>
<keyword evidence="4" id="KW-0812">Transmembrane</keyword>
<accession>A0A6A8M7C4</accession>
<sequence>MKKRGLAAVVLALIMVMMCGVFSFAGDNTGDLKLVSSYPEDGQKNTSIENVGVKLFFSNTINNPETEKHNKNCVKIVNSETGKKIPIKVLTSSDTDGMMLVLADSTNKKLKLQSNTKYELVISPEFSDDNGNKLGKKETISFTTFNQKMNTLVNTIMMIAMFGGITVIMVKQQKEQAEEKARQQNPARYNKKETFNPYKEAKRTGKSVEEVIEEEKKRQAKAEKKAAREAKKKEAAREKVEAKYEISDVLPYVYKVKEPRPISAAGGKYKSGRGSSGKKNK</sequence>
<feature type="transmembrane region" description="Helical" evidence="4">
    <location>
        <begin position="151"/>
        <end position="170"/>
    </location>
</feature>
<dbReference type="RefSeq" id="WP_154572190.1">
    <property type="nucleotide sequence ID" value="NZ_JAQXPA010000019.1"/>
</dbReference>
<dbReference type="Pfam" id="PF13205">
    <property type="entry name" value="Big_5"/>
    <property type="match status" value="1"/>
</dbReference>
<keyword evidence="4" id="KW-0472">Membrane</keyword>
<keyword evidence="2" id="KW-0175">Coiled coil</keyword>
<feature type="signal peptide" evidence="5">
    <location>
        <begin position="1"/>
        <end position="25"/>
    </location>
</feature>
<evidence type="ECO:0000256" key="4">
    <source>
        <dbReference type="SAM" id="Phobius"/>
    </source>
</evidence>
<evidence type="ECO:0000256" key="3">
    <source>
        <dbReference type="SAM" id="MobiDB-lite"/>
    </source>
</evidence>
<feature type="coiled-coil region" evidence="2">
    <location>
        <begin position="198"/>
        <end position="243"/>
    </location>
</feature>
<keyword evidence="4" id="KW-1133">Transmembrane helix</keyword>
<evidence type="ECO:0000256" key="5">
    <source>
        <dbReference type="SAM" id="SignalP"/>
    </source>
</evidence>
<comment type="caution">
    <text evidence="7">The sequence shown here is derived from an EMBL/GenBank/DDBJ whole genome shotgun (WGS) entry which is preliminary data.</text>
</comment>
<dbReference type="InterPro" id="IPR032812">
    <property type="entry name" value="SbsA_Ig"/>
</dbReference>
<evidence type="ECO:0000313" key="7">
    <source>
        <dbReference type="EMBL" id="MST68713.1"/>
    </source>
</evidence>
<reference evidence="7" key="1">
    <citation type="submission" date="2019-09" db="EMBL/GenBank/DDBJ databases">
        <title>In-depth cultivation of the pig gut microbiome towards novel bacterial diversity and tailored functional studies.</title>
        <authorList>
            <person name="Wylensek D."/>
            <person name="Hitch T.C.A."/>
            <person name="Clavel T."/>
        </authorList>
    </citation>
    <scope>NUCLEOTIDE SEQUENCE</scope>
    <source>
        <strain evidence="7">RF-744-FAT-WT-3</strain>
    </source>
</reference>
<gene>
    <name evidence="7" type="ORF">FYJ66_03795</name>
</gene>